<evidence type="ECO:0000313" key="9">
    <source>
        <dbReference type="EMBL" id="MDV5171407.1"/>
    </source>
</evidence>
<gene>
    <name evidence="9" type="primary">pepB</name>
    <name evidence="9" type="ORF">R2X38_20610</name>
</gene>
<evidence type="ECO:0000256" key="7">
    <source>
        <dbReference type="ARBA" id="ARBA00023211"/>
    </source>
</evidence>
<dbReference type="Pfam" id="PF12404">
    <property type="entry name" value="DUF3663"/>
    <property type="match status" value="1"/>
</dbReference>
<dbReference type="NCBIfam" id="NF003450">
    <property type="entry name" value="PRK05015.1"/>
    <property type="match status" value="1"/>
</dbReference>
<dbReference type="Proteomes" id="UP001186452">
    <property type="component" value="Unassembled WGS sequence"/>
</dbReference>
<dbReference type="EC" id="3.4.11.23" evidence="9"/>
<dbReference type="PANTHER" id="PTHR11963:SF20">
    <property type="entry name" value="PEPTIDASE B"/>
    <property type="match status" value="1"/>
</dbReference>
<evidence type="ECO:0000259" key="8">
    <source>
        <dbReference type="PROSITE" id="PS00631"/>
    </source>
</evidence>
<name>A0ABU3ZMQ1_9GAMM</name>
<dbReference type="PROSITE" id="PS00631">
    <property type="entry name" value="CYTOSOL_AP"/>
    <property type="match status" value="1"/>
</dbReference>
<dbReference type="InterPro" id="IPR000819">
    <property type="entry name" value="Peptidase_M17_C"/>
</dbReference>
<dbReference type="InterPro" id="IPR047620">
    <property type="entry name" value="M17_PepB-like_N"/>
</dbReference>
<comment type="caution">
    <text evidence="9">The sequence shown here is derived from an EMBL/GenBank/DDBJ whole genome shotgun (WGS) entry which is preliminary data.</text>
</comment>
<keyword evidence="7" id="KW-0464">Manganese</keyword>
<evidence type="ECO:0000256" key="1">
    <source>
        <dbReference type="ARBA" id="ARBA00009528"/>
    </source>
</evidence>
<keyword evidence="3" id="KW-0963">Cytoplasm</keyword>
<feature type="domain" description="Cytosol aminopeptidase" evidence="8">
    <location>
        <begin position="275"/>
        <end position="282"/>
    </location>
</feature>
<dbReference type="Pfam" id="PF00883">
    <property type="entry name" value="Peptidase_M17"/>
    <property type="match status" value="1"/>
</dbReference>
<dbReference type="PIRSF" id="PIRSF036388">
    <property type="entry name" value="Ctsl_amnpptdse_B"/>
    <property type="match status" value="1"/>
</dbReference>
<dbReference type="CDD" id="cd00433">
    <property type="entry name" value="Peptidase_M17"/>
    <property type="match status" value="1"/>
</dbReference>
<accession>A0ABU3ZMQ1</accession>
<keyword evidence="5" id="KW-0479">Metal-binding</keyword>
<dbReference type="PANTHER" id="PTHR11963">
    <property type="entry name" value="LEUCINE AMINOPEPTIDASE-RELATED"/>
    <property type="match status" value="1"/>
</dbReference>
<proteinExistence type="inferred from homology"/>
<dbReference type="EMBL" id="JAWJZI010000012">
    <property type="protein sequence ID" value="MDV5171407.1"/>
    <property type="molecule type" value="Genomic_DNA"/>
</dbReference>
<protein>
    <submittedName>
        <fullName evidence="9">Aminopeptidase PepB</fullName>
        <ecNumber evidence="9">3.4.11.23</ecNumber>
    </submittedName>
</protein>
<evidence type="ECO:0000256" key="5">
    <source>
        <dbReference type="ARBA" id="ARBA00022723"/>
    </source>
</evidence>
<evidence type="ECO:0000256" key="3">
    <source>
        <dbReference type="ARBA" id="ARBA00022490"/>
    </source>
</evidence>
<evidence type="ECO:0000256" key="2">
    <source>
        <dbReference type="ARBA" id="ARBA00022438"/>
    </source>
</evidence>
<comment type="similarity">
    <text evidence="1">Belongs to the peptidase M17 family.</text>
</comment>
<evidence type="ECO:0000256" key="4">
    <source>
        <dbReference type="ARBA" id="ARBA00022670"/>
    </source>
</evidence>
<evidence type="ECO:0000256" key="6">
    <source>
        <dbReference type="ARBA" id="ARBA00022801"/>
    </source>
</evidence>
<dbReference type="Gene3D" id="3.40.630.10">
    <property type="entry name" value="Zn peptidases"/>
    <property type="match status" value="1"/>
</dbReference>
<sequence length="431" mass="46141">MSAKMSVRLSAEAADEKWGNNALVTFEADGAVVHLTEENVLPSLQRAGRKLDAQGIKVVELAGEGWDLESVWAFIQGHRNAKPGNEVSWNGLSAADEAELQARLMATNWVREIINQSAEVVRPSQLAARAGEFIKSLAPEHVTYKIIKGNDLLDEGWNGIHTVGRGSERSPAMLRLDYNPTGNAEAPVHTCLVGKGITFDSGGYSMKPSAGMTAMKADMGGSALATGALALAIARGTNKRIKLILCCAENMVSGRAFKLGDIITYKNGKTVEVLNTDAEGRLVLADGLIYASSQHPELIIDCATLTGAAKNALGNDYHALFSFDHGLAQKALMAASDENEGLWPLPLAEDHRAMMPSNFADLSNISQGDFMPGASTAAAFLSYFVEDYQNGWMHIDASGTYRKSANDKWAAGATGMGVRTLANILCDHEQD</sequence>
<dbReference type="GO" id="GO:0004177">
    <property type="term" value="F:aminopeptidase activity"/>
    <property type="evidence" value="ECO:0007669"/>
    <property type="project" value="UniProtKB-KW"/>
</dbReference>
<reference evidence="9 10" key="1">
    <citation type="submission" date="2023-10" db="EMBL/GenBank/DDBJ databases">
        <title>Marine bacteria isolated from horseshoe crab.</title>
        <authorList>
            <person name="Cheng T.H."/>
        </authorList>
    </citation>
    <scope>NUCLEOTIDE SEQUENCE [LARGE SCALE GENOMIC DNA]</scope>
    <source>
        <strain evidence="9 10">HSC6</strain>
    </source>
</reference>
<organism evidence="9 10">
    <name type="scientific">Photobacterium rosenbergii</name>
    <dbReference type="NCBI Taxonomy" id="294936"/>
    <lineage>
        <taxon>Bacteria</taxon>
        <taxon>Pseudomonadati</taxon>
        <taxon>Pseudomonadota</taxon>
        <taxon>Gammaproteobacteria</taxon>
        <taxon>Vibrionales</taxon>
        <taxon>Vibrionaceae</taxon>
        <taxon>Photobacterium</taxon>
    </lineage>
</organism>
<dbReference type="InterPro" id="IPR008330">
    <property type="entry name" value="Pept_M17_PepB"/>
</dbReference>
<keyword evidence="2 9" id="KW-0031">Aminopeptidase</keyword>
<keyword evidence="10" id="KW-1185">Reference proteome</keyword>
<dbReference type="RefSeq" id="WP_317524233.1">
    <property type="nucleotide sequence ID" value="NZ_JAWJZI010000012.1"/>
</dbReference>
<dbReference type="PRINTS" id="PR00481">
    <property type="entry name" value="LAMNOPPTDASE"/>
</dbReference>
<keyword evidence="4" id="KW-0645">Protease</keyword>
<keyword evidence="6 9" id="KW-0378">Hydrolase</keyword>
<dbReference type="InterPro" id="IPR011356">
    <property type="entry name" value="Leucine_aapep/pepB"/>
</dbReference>
<dbReference type="SUPFAM" id="SSF53187">
    <property type="entry name" value="Zn-dependent exopeptidases"/>
    <property type="match status" value="1"/>
</dbReference>
<evidence type="ECO:0000313" key="10">
    <source>
        <dbReference type="Proteomes" id="UP001186452"/>
    </source>
</evidence>